<evidence type="ECO:0000313" key="2">
    <source>
        <dbReference type="EMBL" id="GAA1779310.1"/>
    </source>
</evidence>
<keyword evidence="3" id="KW-1185">Reference proteome</keyword>
<sequence>MERSLRVWRHLRLPDLDSSKSTTTATNGCPPPLRLWAGSAKDPLLAPIATSSVAAEHPKCAMPQTSEFAAADAAAAAVTIAPATEPTSKPVATSQVVFGMPQEMARALGWPQALTPDMAQDLFNEKVTWKSLGYPQWGTFRIASPDPNKTLVGAVGSEPSPRWPMAGSSSPRRRTMPIPAKAISLLCTLSSALRR</sequence>
<protein>
    <submittedName>
        <fullName evidence="2">Uncharacterized protein</fullName>
    </submittedName>
</protein>
<organism evidence="2 3">
    <name type="scientific">Nostocoides veronense</name>
    <dbReference type="NCBI Taxonomy" id="330836"/>
    <lineage>
        <taxon>Bacteria</taxon>
        <taxon>Bacillati</taxon>
        <taxon>Actinomycetota</taxon>
        <taxon>Actinomycetes</taxon>
        <taxon>Micrococcales</taxon>
        <taxon>Intrasporangiaceae</taxon>
        <taxon>Nostocoides</taxon>
    </lineage>
</organism>
<dbReference type="Proteomes" id="UP001499938">
    <property type="component" value="Unassembled WGS sequence"/>
</dbReference>
<evidence type="ECO:0000313" key="3">
    <source>
        <dbReference type="Proteomes" id="UP001499938"/>
    </source>
</evidence>
<dbReference type="EMBL" id="BAAAPO010000001">
    <property type="protein sequence ID" value="GAA1779310.1"/>
    <property type="molecule type" value="Genomic_DNA"/>
</dbReference>
<comment type="caution">
    <text evidence="2">The sequence shown here is derived from an EMBL/GenBank/DDBJ whole genome shotgun (WGS) entry which is preliminary data.</text>
</comment>
<proteinExistence type="predicted"/>
<name>A0ABN2LAP7_9MICO</name>
<accession>A0ABN2LAP7</accession>
<evidence type="ECO:0000256" key="1">
    <source>
        <dbReference type="SAM" id="MobiDB-lite"/>
    </source>
</evidence>
<reference evidence="2 3" key="1">
    <citation type="journal article" date="2019" name="Int. J. Syst. Evol. Microbiol.">
        <title>The Global Catalogue of Microorganisms (GCM) 10K type strain sequencing project: providing services to taxonomists for standard genome sequencing and annotation.</title>
        <authorList>
            <consortium name="The Broad Institute Genomics Platform"/>
            <consortium name="The Broad Institute Genome Sequencing Center for Infectious Disease"/>
            <person name="Wu L."/>
            <person name="Ma J."/>
        </authorList>
    </citation>
    <scope>NUCLEOTIDE SEQUENCE [LARGE SCALE GENOMIC DNA]</scope>
    <source>
        <strain evidence="2 3">JCM 15592</strain>
    </source>
</reference>
<gene>
    <name evidence="2" type="ORF">GCM10009811_00900</name>
</gene>
<feature type="region of interest" description="Disordered" evidence="1">
    <location>
        <begin position="154"/>
        <end position="174"/>
    </location>
</feature>